<evidence type="ECO:0000313" key="1">
    <source>
        <dbReference type="EMBL" id="KAF0511696.1"/>
    </source>
</evidence>
<accession>A0A8H4ELG6</accession>
<organism evidence="1 2">
    <name type="scientific">Gigaspora margarita</name>
    <dbReference type="NCBI Taxonomy" id="4874"/>
    <lineage>
        <taxon>Eukaryota</taxon>
        <taxon>Fungi</taxon>
        <taxon>Fungi incertae sedis</taxon>
        <taxon>Mucoromycota</taxon>
        <taxon>Glomeromycotina</taxon>
        <taxon>Glomeromycetes</taxon>
        <taxon>Diversisporales</taxon>
        <taxon>Gigasporaceae</taxon>
        <taxon>Gigaspora</taxon>
    </lineage>
</organism>
<keyword evidence="2" id="KW-1185">Reference proteome</keyword>
<dbReference type="EMBL" id="WTPW01000436">
    <property type="protein sequence ID" value="KAF0511696.1"/>
    <property type="molecule type" value="Genomic_DNA"/>
</dbReference>
<gene>
    <name evidence="1" type="ORF">F8M41_018218</name>
</gene>
<reference evidence="1 2" key="1">
    <citation type="journal article" date="2019" name="Environ. Microbiol.">
        <title>At the nexus of three kingdoms: the genome of the mycorrhizal fungus Gigaspora margarita provides insights into plant, endobacterial and fungal interactions.</title>
        <authorList>
            <person name="Venice F."/>
            <person name="Ghignone S."/>
            <person name="Salvioli di Fossalunga A."/>
            <person name="Amselem J."/>
            <person name="Novero M."/>
            <person name="Xianan X."/>
            <person name="Sedzielewska Toro K."/>
            <person name="Morin E."/>
            <person name="Lipzen A."/>
            <person name="Grigoriev I.V."/>
            <person name="Henrissat B."/>
            <person name="Martin F.M."/>
            <person name="Bonfante P."/>
        </authorList>
    </citation>
    <scope>NUCLEOTIDE SEQUENCE [LARGE SCALE GENOMIC DNA]</scope>
    <source>
        <strain evidence="1 2">BEG34</strain>
    </source>
</reference>
<dbReference type="OrthoDB" id="2402958at2759"/>
<protein>
    <submittedName>
        <fullName evidence="1">Uncharacterized protein</fullName>
    </submittedName>
</protein>
<name>A0A8H4ELG6_GIGMA</name>
<evidence type="ECO:0000313" key="2">
    <source>
        <dbReference type="Proteomes" id="UP000439903"/>
    </source>
</evidence>
<comment type="caution">
    <text evidence="1">The sequence shown here is derived from an EMBL/GenBank/DDBJ whole genome shotgun (WGS) entry which is preliminary data.</text>
</comment>
<proteinExistence type="predicted"/>
<dbReference type="Proteomes" id="UP000439903">
    <property type="component" value="Unassembled WGS sequence"/>
</dbReference>
<sequence length="410" mass="47086">MPKQKTNKGSCSIHNCNKESTMFRYLTDNAFAKALATGTLQQYLYLQIDQQIYLLLQLSLTDKIKKMTTIIYNKQLKESATLVLEPNNFKKMLEESNSDLIGFFDEISNQFKLELGLYLAACGAFCKTINTLSNDGISVTNKTVYNNKKKIAAQHPSKVKKYFIKNKDLLCVYNIDDYHNIHEKRRPDDTNLSGATHLATSMCKKIEQYRPVPVIFNGISVHNLVNIDASIICEQLINKYQGLFDLSYSQCKIQWASTKQSKSFKFDCIDQLTIHCYNDAIAKRKEEKKIKETILIGIKEQPLYSMQDYLEILNIILKYDKKTNYLKNHIAPVIADWPGQLFIGRAITHLNKDNSKAQIPSKVILFVPILGPLHVSLNSREQVIQVSLKNYFIVYLDYVKNLLKSQDHGE</sequence>
<dbReference type="AlphaFoldDB" id="A0A8H4ELG6"/>